<evidence type="ECO:0000313" key="2">
    <source>
        <dbReference type="Proteomes" id="UP000224460"/>
    </source>
</evidence>
<proteinExistence type="predicted"/>
<comment type="caution">
    <text evidence="1">The sequence shown here is derived from an EMBL/GenBank/DDBJ whole genome shotgun (WGS) entry which is preliminary data.</text>
</comment>
<protein>
    <submittedName>
        <fullName evidence="1">Uncharacterized protein</fullName>
    </submittedName>
</protein>
<gene>
    <name evidence="1" type="ORF">CS063_08125</name>
</gene>
<reference evidence="1" key="1">
    <citation type="submission" date="2017-10" db="EMBL/GenBank/DDBJ databases">
        <title>Genome sequence of cellulolytic Lachnospiraceae bacterium XHS1971 isolated from hotspring sediment.</title>
        <authorList>
            <person name="Vasudevan G."/>
            <person name="Joshi A.J."/>
            <person name="Hivarkar S."/>
            <person name="Lanjekar V.B."/>
            <person name="Dhakephalkar P.K."/>
            <person name="Dagar S."/>
        </authorList>
    </citation>
    <scope>NUCLEOTIDE SEQUENCE</scope>
    <source>
        <strain evidence="1">XHS1971</strain>
    </source>
</reference>
<evidence type="ECO:0000313" key="1">
    <source>
        <dbReference type="EMBL" id="PHV70975.1"/>
    </source>
</evidence>
<name>A0AC61DDQ8_9FIRM</name>
<dbReference type="Proteomes" id="UP000224460">
    <property type="component" value="Unassembled WGS sequence"/>
</dbReference>
<sequence>MDLVVEIKDNAITSVALEGLDDKTSLLYTDLVKSIDEVNAFVTATQSLEFPANAQVSPATNMLMDAVKVALADDKNTQITSTYESLTLPNTETSLNVPMDTLNPNANKQDANSVDAPAELQGEQAADTNAHTSIMEEQVIEQ</sequence>
<keyword evidence="2" id="KW-1185">Reference proteome</keyword>
<accession>A0AC61DDQ8</accession>
<dbReference type="EMBL" id="PEDL01000006">
    <property type="protein sequence ID" value="PHV70975.1"/>
    <property type="molecule type" value="Genomic_DNA"/>
</dbReference>
<organism evidence="1 2">
    <name type="scientific">Sporanaerobium hydrogeniformans</name>
    <dbReference type="NCBI Taxonomy" id="3072179"/>
    <lineage>
        <taxon>Bacteria</taxon>
        <taxon>Bacillati</taxon>
        <taxon>Bacillota</taxon>
        <taxon>Clostridia</taxon>
        <taxon>Lachnospirales</taxon>
        <taxon>Lachnospiraceae</taxon>
        <taxon>Sporanaerobium</taxon>
    </lineage>
</organism>